<dbReference type="KEGG" id="psic:J4E96_19680"/>
<evidence type="ECO:0000313" key="2">
    <source>
        <dbReference type="EMBL" id="QTE29447.1"/>
    </source>
</evidence>
<evidence type="ECO:0000256" key="1">
    <source>
        <dbReference type="SAM" id="MobiDB-lite"/>
    </source>
</evidence>
<proteinExistence type="predicted"/>
<feature type="compositionally biased region" description="Low complexity" evidence="1">
    <location>
        <begin position="14"/>
        <end position="23"/>
    </location>
</feature>
<gene>
    <name evidence="2" type="ORF">J4E96_19680</name>
</gene>
<dbReference type="EMBL" id="CP071868">
    <property type="protein sequence ID" value="QTE29447.1"/>
    <property type="molecule type" value="Genomic_DNA"/>
</dbReference>
<keyword evidence="3" id="KW-1185">Reference proteome</keyword>
<protein>
    <submittedName>
        <fullName evidence="2">Uncharacterized protein</fullName>
    </submittedName>
</protein>
<dbReference type="AlphaFoldDB" id="A0A8A4ZG41"/>
<reference evidence="2" key="1">
    <citation type="submission" date="2021-03" db="EMBL/GenBank/DDBJ databases">
        <title>Pengzhenrongella sicca gen. nov., sp. nov., a new member of suborder Micrococcineae isolated from High-Arctic tundra soil.</title>
        <authorList>
            <person name="Peng F."/>
        </authorList>
    </citation>
    <scope>NUCLEOTIDE SEQUENCE</scope>
    <source>
        <strain evidence="2">LRZ-2</strain>
    </source>
</reference>
<dbReference type="RefSeq" id="WP_227423731.1">
    <property type="nucleotide sequence ID" value="NZ_CP071868.1"/>
</dbReference>
<organism evidence="2 3">
    <name type="scientific">Pengzhenrongella sicca</name>
    <dbReference type="NCBI Taxonomy" id="2819238"/>
    <lineage>
        <taxon>Bacteria</taxon>
        <taxon>Bacillati</taxon>
        <taxon>Actinomycetota</taxon>
        <taxon>Actinomycetes</taxon>
        <taxon>Micrococcales</taxon>
        <taxon>Pengzhenrongella</taxon>
    </lineage>
</organism>
<sequence length="111" mass="11518">MTWDPVGWAPRPSPESGGPSAAAAIERAADAVTAARRGLVAADGVAWSTPASVRYRAVLAEAADGVRRAEGRLAAAHGLAARHDVEVTLARDAERRAIEAQARAWLLGGLQ</sequence>
<name>A0A8A4ZG41_9MICO</name>
<dbReference type="Proteomes" id="UP000663937">
    <property type="component" value="Chromosome"/>
</dbReference>
<feature type="region of interest" description="Disordered" evidence="1">
    <location>
        <begin position="1"/>
        <end position="23"/>
    </location>
</feature>
<evidence type="ECO:0000313" key="3">
    <source>
        <dbReference type="Proteomes" id="UP000663937"/>
    </source>
</evidence>
<accession>A0A8A4ZG41</accession>